<evidence type="ECO:0000313" key="6">
    <source>
        <dbReference type="EMBL" id="ONF97319.1"/>
    </source>
</evidence>
<dbReference type="InterPro" id="IPR029044">
    <property type="entry name" value="Nucleotide-diphossugar_trans"/>
</dbReference>
<comment type="caution">
    <text evidence="6">The sequence shown here is derived from an EMBL/GenBank/DDBJ whole genome shotgun (WGS) entry which is preliminary data.</text>
</comment>
<keyword evidence="3 6" id="KW-0808">Transferase</keyword>
<dbReference type="GO" id="GO:0016757">
    <property type="term" value="F:glycosyltransferase activity"/>
    <property type="evidence" value="ECO:0007669"/>
    <property type="project" value="UniProtKB-KW"/>
</dbReference>
<keyword evidence="4" id="KW-0812">Transmembrane</keyword>
<dbReference type="STRING" id="1915074.SPHI_07560"/>
<gene>
    <name evidence="6" type="primary">icaA</name>
    <name evidence="6" type="ORF">SPHI_07560</name>
</gene>
<evidence type="ECO:0000259" key="5">
    <source>
        <dbReference type="Pfam" id="PF00535"/>
    </source>
</evidence>
<keyword evidence="4" id="KW-1133">Transmembrane helix</keyword>
<dbReference type="Pfam" id="PF13641">
    <property type="entry name" value="Glyco_tranf_2_3"/>
    <property type="match status" value="1"/>
</dbReference>
<feature type="domain" description="Glycosyltransferase 2-like" evidence="5">
    <location>
        <begin position="67"/>
        <end position="110"/>
    </location>
</feature>
<feature type="transmembrane region" description="Helical" evidence="4">
    <location>
        <begin position="14"/>
        <end position="41"/>
    </location>
</feature>
<keyword evidence="4" id="KW-0472">Membrane</keyword>
<reference evidence="6 7" key="1">
    <citation type="submission" date="2016-11" db="EMBL/GenBank/DDBJ databases">
        <title>Genome sequence of Sphingomonas jeddahensis G39.</title>
        <authorList>
            <person name="Poehlein A."/>
            <person name="Wuebbeler J.H."/>
            <person name="Steinbuechel A."/>
            <person name="Daniel R."/>
        </authorList>
    </citation>
    <scope>NUCLEOTIDE SEQUENCE [LARGE SCALE GENOMIC DNA]</scope>
    <source>
        <strain evidence="6 7">G39</strain>
    </source>
</reference>
<evidence type="ECO:0000256" key="2">
    <source>
        <dbReference type="ARBA" id="ARBA00022676"/>
    </source>
</evidence>
<feature type="transmembrane region" description="Helical" evidence="4">
    <location>
        <begin position="347"/>
        <end position="368"/>
    </location>
</feature>
<evidence type="ECO:0000256" key="3">
    <source>
        <dbReference type="ARBA" id="ARBA00022679"/>
    </source>
</evidence>
<keyword evidence="2 6" id="KW-0328">Glycosyltransferase</keyword>
<protein>
    <submittedName>
        <fullName evidence="6">Poly-beta-1,6-N-acetyl-D-glucosamine synthase</fullName>
        <ecNumber evidence="6">2.4.1.-</ecNumber>
    </submittedName>
</protein>
<dbReference type="PANTHER" id="PTHR43630:SF1">
    <property type="entry name" value="POLY-BETA-1,6-N-ACETYL-D-GLUCOSAMINE SYNTHASE"/>
    <property type="match status" value="1"/>
</dbReference>
<dbReference type="CDD" id="cd06423">
    <property type="entry name" value="CESA_like"/>
    <property type="match status" value="1"/>
</dbReference>
<feature type="transmembrane region" description="Helical" evidence="4">
    <location>
        <begin position="380"/>
        <end position="411"/>
    </location>
</feature>
<sequence length="472" mass="52838">MIDFPPWSFAAAELITLVIILVGLIQVLFNLVQLVFAGVALHERPPLSSTSVLWQRYSELAPPIALIAPAYNEELTIIASVDALLALHYPDFEVVVINDGSKDATLQRLIDHYRLVPVQRYHDQALESKPLRGLYAADDVPRLLVIDKVNGGKADAMNAGINLARSPLVCVIDADTLLEPDALIRVVRPFVDDPVRTIAVGGTIRIANGCHVDGGRVIRAGLPRNLLALVQVVEYLRAFLMARLGLSRMGTLMIISGAFGVFRRGAVLDVGGFSHNTVGEDMELVVKLHRHMREQKRPYRIAYIPEPVSWTEAPESLKILGNQRARWQRGALETFRKHFDMFLNPKYGRIGFVGFGQILIVDVLGPLVEVAGYALVPPLWLLGLISFDYLLAFVALVFTFGVFVSVASLVLEEVQLRRLPRARDLALLTLVAVFENFGYRQLNNFWRLRGWWQFARKKQGWGTMTRKGFQRS</sequence>
<dbReference type="Pfam" id="PF00535">
    <property type="entry name" value="Glycos_transf_2"/>
    <property type="match status" value="1"/>
</dbReference>
<dbReference type="EMBL" id="MPSB01000002">
    <property type="protein sequence ID" value="ONF97319.1"/>
    <property type="molecule type" value="Genomic_DNA"/>
</dbReference>
<dbReference type="EC" id="2.4.1.-" evidence="6"/>
<name>A0A1V2EYS1_9SPHN</name>
<dbReference type="Gene3D" id="3.90.550.10">
    <property type="entry name" value="Spore Coat Polysaccharide Biosynthesis Protein SpsA, Chain A"/>
    <property type="match status" value="1"/>
</dbReference>
<organism evidence="6 7">
    <name type="scientific">Sphingomonas jeddahensis</name>
    <dbReference type="NCBI Taxonomy" id="1915074"/>
    <lineage>
        <taxon>Bacteria</taxon>
        <taxon>Pseudomonadati</taxon>
        <taxon>Pseudomonadota</taxon>
        <taxon>Alphaproteobacteria</taxon>
        <taxon>Sphingomonadales</taxon>
        <taxon>Sphingomonadaceae</taxon>
        <taxon>Sphingomonas</taxon>
    </lineage>
</organism>
<dbReference type="Proteomes" id="UP000188729">
    <property type="component" value="Unassembled WGS sequence"/>
</dbReference>
<proteinExistence type="inferred from homology"/>
<comment type="similarity">
    <text evidence="1">Belongs to the glycosyltransferase 2 family.</text>
</comment>
<evidence type="ECO:0000256" key="4">
    <source>
        <dbReference type="SAM" id="Phobius"/>
    </source>
</evidence>
<dbReference type="SUPFAM" id="SSF53448">
    <property type="entry name" value="Nucleotide-diphospho-sugar transferases"/>
    <property type="match status" value="1"/>
</dbReference>
<dbReference type="InterPro" id="IPR001173">
    <property type="entry name" value="Glyco_trans_2-like"/>
</dbReference>
<dbReference type="PANTHER" id="PTHR43630">
    <property type="entry name" value="POLY-BETA-1,6-N-ACETYL-D-GLUCOSAMINE SYNTHASE"/>
    <property type="match status" value="1"/>
</dbReference>
<accession>A0A1V2EYS1</accession>
<dbReference type="OrthoDB" id="276604at2"/>
<keyword evidence="7" id="KW-1185">Reference proteome</keyword>
<evidence type="ECO:0000313" key="7">
    <source>
        <dbReference type="Proteomes" id="UP000188729"/>
    </source>
</evidence>
<dbReference type="AlphaFoldDB" id="A0A1V2EYS1"/>
<evidence type="ECO:0000256" key="1">
    <source>
        <dbReference type="ARBA" id="ARBA00006739"/>
    </source>
</evidence>